<feature type="modified residue" description="N6-(pyridoxal phosphate)lysine" evidence="5">
    <location>
        <position position="60"/>
    </location>
</feature>
<sequence>MDHFRYLDHRLHCEQVPLDQIAEHVGTPFYCYSRATLERHFDVFRDAFSSIEHLICYSVKANSTLAVLDTLAKRGAGFDIVSGGELARVKRVGCPGQRVVFSGVGKTEAEIRAALEHRVLMFNVESQPELLRINALAGQMGLRAPIALRINPDVDPATHPYISTGLKRNKFGIPHQQAEELYRLAATLEHVQPIGLDCHIGSQLTTLEPFVDALKRVKALLLRLRQQGIAIRYLDLGGGLGIPYDTQQTPPHPERYAEALLREIAGLDVVLILEPGRVIVGNAGILVARVEYVKSGEEKRFIITDAGMNDLLRPALYDAHHTILPVTRRFDREEIMADVVGPICESGDFLARDRMLPEFHAGELLAVRSAGAYGFSMSSNYNSRPRAAEVMVHQDRFAVVRPRETIEQLMEHEVPFV</sequence>
<comment type="catalytic activity">
    <reaction evidence="5 7">
        <text>meso-2,6-diaminopimelate + H(+) = L-lysine + CO2</text>
        <dbReference type="Rhea" id="RHEA:15101"/>
        <dbReference type="ChEBI" id="CHEBI:15378"/>
        <dbReference type="ChEBI" id="CHEBI:16526"/>
        <dbReference type="ChEBI" id="CHEBI:32551"/>
        <dbReference type="ChEBI" id="CHEBI:57791"/>
        <dbReference type="EC" id="4.1.1.20"/>
    </reaction>
</comment>
<evidence type="ECO:0000259" key="9">
    <source>
        <dbReference type="Pfam" id="PF02784"/>
    </source>
</evidence>
<dbReference type="Pfam" id="PF00278">
    <property type="entry name" value="Orn_DAP_Arg_deC"/>
    <property type="match status" value="1"/>
</dbReference>
<keyword evidence="5 7" id="KW-0457">Lysine biosynthesis</keyword>
<protein>
    <recommendedName>
        <fullName evidence="5 6">Diaminopimelate decarboxylase</fullName>
        <shortName evidence="5">DAP decarboxylase</shortName>
        <shortName evidence="5">DAPDC</shortName>
        <ecNumber evidence="5 6">4.1.1.20</ecNumber>
    </recommendedName>
</protein>
<evidence type="ECO:0000256" key="7">
    <source>
        <dbReference type="RuleBase" id="RU003738"/>
    </source>
</evidence>
<evidence type="ECO:0000256" key="2">
    <source>
        <dbReference type="ARBA" id="ARBA00022793"/>
    </source>
</evidence>
<feature type="binding site" evidence="5">
    <location>
        <position position="345"/>
    </location>
    <ligand>
        <name>substrate</name>
    </ligand>
</feature>
<dbReference type="InterPro" id="IPR002986">
    <property type="entry name" value="DAP_deCOOHase_LysA"/>
</dbReference>
<name>A0ABQ0CC26_9PROT</name>
<dbReference type="Pfam" id="PF02784">
    <property type="entry name" value="Orn_Arg_deC_N"/>
    <property type="match status" value="1"/>
</dbReference>
<dbReference type="InterPro" id="IPR029066">
    <property type="entry name" value="PLP-binding_barrel"/>
</dbReference>
<dbReference type="InterPro" id="IPR022643">
    <property type="entry name" value="De-COase2_C"/>
</dbReference>
<comment type="function">
    <text evidence="5">Specifically catalyzes the decarboxylation of meso-diaminopimelate (meso-DAP) to L-lysine.</text>
</comment>
<organism evidence="10 11">
    <name type="scientific">Candidatus Magnetaquiglobus chichijimensis</name>
    <dbReference type="NCBI Taxonomy" id="3141448"/>
    <lineage>
        <taxon>Bacteria</taxon>
        <taxon>Pseudomonadati</taxon>
        <taxon>Pseudomonadota</taxon>
        <taxon>Magnetococcia</taxon>
        <taxon>Magnetococcales</taxon>
        <taxon>Candidatus Magnetaquicoccaceae</taxon>
        <taxon>Candidatus Magnetaquiglobus</taxon>
    </lineage>
</organism>
<feature type="domain" description="Orn/DAP/Arg decarboxylase 2 C-terminal" evidence="8">
    <location>
        <begin position="29"/>
        <end position="371"/>
    </location>
</feature>
<proteinExistence type="inferred from homology"/>
<feature type="domain" description="Orn/DAP/Arg decarboxylase 2 N-terminal" evidence="9">
    <location>
        <begin position="35"/>
        <end position="280"/>
    </location>
</feature>
<comment type="cofactor">
    <cofactor evidence="1 5 7">
        <name>pyridoxal 5'-phosphate</name>
        <dbReference type="ChEBI" id="CHEBI:597326"/>
    </cofactor>
</comment>
<reference evidence="10 11" key="1">
    <citation type="submission" date="2024-05" db="EMBL/GenBank/DDBJ databases">
        <authorList>
            <consortium name="Candidatus Magnetaquicoccaceae bacterium FCR-1 genome sequencing consortium"/>
            <person name="Shimoshige H."/>
            <person name="Shimamura S."/>
            <person name="Taoka A."/>
            <person name="Kobayashi H."/>
            <person name="Maekawa T."/>
        </authorList>
    </citation>
    <scope>NUCLEOTIDE SEQUENCE [LARGE SCALE GENOMIC DNA]</scope>
    <source>
        <strain evidence="10 11">FCR-1</strain>
    </source>
</reference>
<dbReference type="PANTHER" id="PTHR43727:SF2">
    <property type="entry name" value="GROUP IV DECARBOXYLASE"/>
    <property type="match status" value="1"/>
</dbReference>
<dbReference type="PRINTS" id="PR01179">
    <property type="entry name" value="ODADCRBXLASE"/>
</dbReference>
<gene>
    <name evidence="5 10" type="primary">lysA</name>
    <name evidence="10" type="ORF">SIID45300_02786</name>
</gene>
<comment type="caution">
    <text evidence="10">The sequence shown here is derived from an EMBL/GenBank/DDBJ whole genome shotgun (WGS) entry which is preliminary data.</text>
</comment>
<dbReference type="InterPro" id="IPR009006">
    <property type="entry name" value="Ala_racemase/Decarboxylase_C"/>
</dbReference>
<comment type="similarity">
    <text evidence="5">Belongs to the Orn/Lys/Arg decarboxylase class-II family. LysA subfamily.</text>
</comment>
<dbReference type="PROSITE" id="PS00879">
    <property type="entry name" value="ODR_DC_2_2"/>
    <property type="match status" value="1"/>
</dbReference>
<dbReference type="SUPFAM" id="SSF51419">
    <property type="entry name" value="PLP-binding barrel"/>
    <property type="match status" value="1"/>
</dbReference>
<keyword evidence="4 5" id="KW-0456">Lyase</keyword>
<dbReference type="PANTHER" id="PTHR43727">
    <property type="entry name" value="DIAMINOPIMELATE DECARBOXYLASE"/>
    <property type="match status" value="1"/>
</dbReference>
<evidence type="ECO:0000256" key="5">
    <source>
        <dbReference type="HAMAP-Rule" id="MF_02120"/>
    </source>
</evidence>
<dbReference type="Gene3D" id="2.40.37.10">
    <property type="entry name" value="Lyase, Ornithine Decarboxylase, Chain A, domain 1"/>
    <property type="match status" value="1"/>
</dbReference>
<feature type="binding site" evidence="5">
    <location>
        <position position="277"/>
    </location>
    <ligand>
        <name>substrate</name>
    </ligand>
</feature>
<dbReference type="SUPFAM" id="SSF50621">
    <property type="entry name" value="Alanine racemase C-terminal domain-like"/>
    <property type="match status" value="1"/>
</dbReference>
<feature type="binding site" evidence="5">
    <location>
        <position position="373"/>
    </location>
    <ligand>
        <name>pyridoxal 5'-phosphate</name>
        <dbReference type="ChEBI" id="CHEBI:597326"/>
    </ligand>
</feature>
<dbReference type="RefSeq" id="WP_420906160.1">
    <property type="nucleotide sequence ID" value="NZ_BAAFGK010000005.1"/>
</dbReference>
<dbReference type="EC" id="4.1.1.20" evidence="5 6"/>
<feature type="binding site" evidence="5">
    <location>
        <position position="317"/>
    </location>
    <ligand>
        <name>substrate</name>
    </ligand>
</feature>
<dbReference type="InterPro" id="IPR022644">
    <property type="entry name" value="De-COase2_N"/>
</dbReference>
<accession>A0ABQ0CC26</accession>
<evidence type="ECO:0000313" key="10">
    <source>
        <dbReference type="EMBL" id="GAB0058437.1"/>
    </source>
</evidence>
<dbReference type="Proteomes" id="UP001628193">
    <property type="component" value="Unassembled WGS sequence"/>
</dbReference>
<keyword evidence="11" id="KW-1185">Reference proteome</keyword>
<feature type="binding site" evidence="5">
    <location>
        <begin position="274"/>
        <end position="277"/>
    </location>
    <ligand>
        <name>pyridoxal 5'-phosphate</name>
        <dbReference type="ChEBI" id="CHEBI:597326"/>
    </ligand>
</feature>
<evidence type="ECO:0000256" key="1">
    <source>
        <dbReference type="ARBA" id="ARBA00001933"/>
    </source>
</evidence>
<evidence type="ECO:0000256" key="3">
    <source>
        <dbReference type="ARBA" id="ARBA00022898"/>
    </source>
</evidence>
<keyword evidence="5" id="KW-0028">Amino-acid biosynthesis</keyword>
<dbReference type="PRINTS" id="PR01181">
    <property type="entry name" value="DAPDCRBXLASE"/>
</dbReference>
<evidence type="ECO:0000259" key="8">
    <source>
        <dbReference type="Pfam" id="PF00278"/>
    </source>
</evidence>
<reference evidence="10 11" key="2">
    <citation type="submission" date="2024-09" db="EMBL/GenBank/DDBJ databases">
        <title>Draft genome sequence of Candidatus Magnetaquicoccaceae bacterium FCR-1.</title>
        <authorList>
            <person name="Shimoshige H."/>
            <person name="Shimamura S."/>
            <person name="Taoka A."/>
            <person name="Kobayashi H."/>
            <person name="Maekawa T."/>
        </authorList>
    </citation>
    <scope>NUCLEOTIDE SEQUENCE [LARGE SCALE GENOMIC DNA]</scope>
    <source>
        <strain evidence="10 11">FCR-1</strain>
    </source>
</reference>
<comment type="subunit">
    <text evidence="5">Homodimer.</text>
</comment>
<evidence type="ECO:0000313" key="11">
    <source>
        <dbReference type="Proteomes" id="UP001628193"/>
    </source>
</evidence>
<dbReference type="InterPro" id="IPR022657">
    <property type="entry name" value="De-COase2_CS"/>
</dbReference>
<dbReference type="GO" id="GO:0008836">
    <property type="term" value="F:diaminopimelate decarboxylase activity"/>
    <property type="evidence" value="ECO:0007669"/>
    <property type="project" value="UniProtKB-EC"/>
</dbReference>
<comment type="pathway">
    <text evidence="5 7">Amino-acid biosynthesis; L-lysine biosynthesis via DAP pathway; L-lysine from DL-2,6-diaminopimelate: step 1/1.</text>
</comment>
<dbReference type="InterPro" id="IPR000183">
    <property type="entry name" value="Orn/DAP/Arg_de-COase"/>
</dbReference>
<feature type="binding site" evidence="5">
    <location>
        <position position="313"/>
    </location>
    <ligand>
        <name>substrate</name>
    </ligand>
</feature>
<dbReference type="EMBL" id="BAAFGK010000005">
    <property type="protein sequence ID" value="GAB0058437.1"/>
    <property type="molecule type" value="Genomic_DNA"/>
</dbReference>
<feature type="binding site" evidence="5">
    <location>
        <position position="373"/>
    </location>
    <ligand>
        <name>substrate</name>
    </ligand>
</feature>
<dbReference type="Gene3D" id="3.20.20.10">
    <property type="entry name" value="Alanine racemase"/>
    <property type="match status" value="1"/>
</dbReference>
<dbReference type="HAMAP" id="MF_02120">
    <property type="entry name" value="LysA"/>
    <property type="match status" value="1"/>
</dbReference>
<dbReference type="CDD" id="cd06828">
    <property type="entry name" value="PLPDE_III_DapDC"/>
    <property type="match status" value="1"/>
</dbReference>
<evidence type="ECO:0000256" key="6">
    <source>
        <dbReference type="NCBIfam" id="TIGR01048"/>
    </source>
</evidence>
<dbReference type="NCBIfam" id="TIGR01048">
    <property type="entry name" value="lysA"/>
    <property type="match status" value="1"/>
</dbReference>
<keyword evidence="2 5" id="KW-0210">Decarboxylase</keyword>
<keyword evidence="3 5" id="KW-0663">Pyridoxal phosphate</keyword>
<feature type="binding site" evidence="5">
    <location>
        <position position="239"/>
    </location>
    <ligand>
        <name>pyridoxal 5'-phosphate</name>
        <dbReference type="ChEBI" id="CHEBI:597326"/>
    </ligand>
</feature>
<evidence type="ECO:0000256" key="4">
    <source>
        <dbReference type="ARBA" id="ARBA00023239"/>
    </source>
</evidence>